<dbReference type="EMBL" id="MN740749">
    <property type="protein sequence ID" value="QHU10007.1"/>
    <property type="molecule type" value="Genomic_DNA"/>
</dbReference>
<organism evidence="2">
    <name type="scientific">viral metagenome</name>
    <dbReference type="NCBI Taxonomy" id="1070528"/>
    <lineage>
        <taxon>unclassified sequences</taxon>
        <taxon>metagenomes</taxon>
        <taxon>organismal metagenomes</taxon>
    </lineage>
</organism>
<feature type="domain" description="DUF5899" evidence="1">
    <location>
        <begin position="181"/>
        <end position="311"/>
    </location>
</feature>
<dbReference type="InterPro" id="IPR045418">
    <property type="entry name" value="P2_DUF5899"/>
</dbReference>
<evidence type="ECO:0000259" key="1">
    <source>
        <dbReference type="Pfam" id="PF19251"/>
    </source>
</evidence>
<accession>A0A6C0K030</accession>
<evidence type="ECO:0000313" key="2">
    <source>
        <dbReference type="EMBL" id="QHU10007.1"/>
    </source>
</evidence>
<sequence>MELAIPLVALGSLYVMNNQHKKPKESFRNVSNELPNTNIPNKNYPDEYPLVVPELEKTSKLSTVNSYDSQGAYTDKYFNPATSSQYASDTTMPSNAPVSGSYYSLTGEKVDSSYYTHNNMVPYFGGSIRSRNVDVNSNESVLDNTSGAGSQTIIKKEQSPLFAPSENYQWAHGAPNQTDFMQSRVNVGMRMANVKPFAEERVAPGLGLGYTTDGSNGFNSGMAMRDQWLPKTADQMRVNNKQKATGLMQFGYEGPAASQVKNIGSIGVMEKNRPDTYFNMGPERYMTTTGAAKGVTLQAIPVDRNVTRPETAMEYIGAAGYTNPAAYVPGEYMPSHNIELGAVPLAAAAAVGRNWAHEAEYGMKSTKAYNNNRTANNQNGGYFGAIGGAIGAVIAPVMDVIRPSRKENTVGNLRPYQNAKSTVSESYIFNPADRPGTTIRETTENSKFHLNVNAGQNGGAYQVSEQQAIQNARQTTGDFYYAGVVGAGADRRGARTYDAEYRQRNNDVKSSTIDGRLAAGNMSLMNGNINMRQAGRDSSLINNRAVAPMMPYQTPDIANMGRLSGNPGSSLYQNIQLDRNSPEVLSSLSGNPFALSVTKGV</sequence>
<dbReference type="Pfam" id="PF19251">
    <property type="entry name" value="DUF5899"/>
    <property type="match status" value="1"/>
</dbReference>
<name>A0A6C0K030_9ZZZZ</name>
<proteinExistence type="predicted"/>
<protein>
    <recommendedName>
        <fullName evidence="1">DUF5899 domain-containing protein</fullName>
    </recommendedName>
</protein>
<reference evidence="2" key="1">
    <citation type="journal article" date="2020" name="Nature">
        <title>Giant virus diversity and host interactions through global metagenomics.</title>
        <authorList>
            <person name="Schulz F."/>
            <person name="Roux S."/>
            <person name="Paez-Espino D."/>
            <person name="Jungbluth S."/>
            <person name="Walsh D.A."/>
            <person name="Denef V.J."/>
            <person name="McMahon K.D."/>
            <person name="Konstantinidis K.T."/>
            <person name="Eloe-Fadrosh E.A."/>
            <person name="Kyrpides N.C."/>
            <person name="Woyke T."/>
        </authorList>
    </citation>
    <scope>NUCLEOTIDE SEQUENCE</scope>
    <source>
        <strain evidence="2">GVMAG-S-1101164-67</strain>
    </source>
</reference>
<dbReference type="AlphaFoldDB" id="A0A6C0K030"/>